<reference evidence="2" key="1">
    <citation type="journal article" date="2022" name="bioRxiv">
        <title>Sequencing and chromosome-scale assembly of the giantPleurodeles waltlgenome.</title>
        <authorList>
            <person name="Brown T."/>
            <person name="Elewa A."/>
            <person name="Iarovenko S."/>
            <person name="Subramanian E."/>
            <person name="Araus A.J."/>
            <person name="Petzold A."/>
            <person name="Susuki M."/>
            <person name="Suzuki K.-i.T."/>
            <person name="Hayashi T."/>
            <person name="Toyoda A."/>
            <person name="Oliveira C."/>
            <person name="Osipova E."/>
            <person name="Leigh N.D."/>
            <person name="Simon A."/>
            <person name="Yun M.H."/>
        </authorList>
    </citation>
    <scope>NUCLEOTIDE SEQUENCE</scope>
    <source>
        <strain evidence="2">20211129_DDA</strain>
        <tissue evidence="2">Liver</tissue>
    </source>
</reference>
<evidence type="ECO:0000313" key="3">
    <source>
        <dbReference type="Proteomes" id="UP001066276"/>
    </source>
</evidence>
<proteinExistence type="predicted"/>
<keyword evidence="1" id="KW-0472">Membrane</keyword>
<name>A0AAV7MFW6_PLEWA</name>
<dbReference type="Proteomes" id="UP001066276">
    <property type="component" value="Chromosome 10"/>
</dbReference>
<gene>
    <name evidence="2" type="ORF">NDU88_007482</name>
</gene>
<protein>
    <submittedName>
        <fullName evidence="2">Uncharacterized protein</fullName>
    </submittedName>
</protein>
<evidence type="ECO:0000256" key="1">
    <source>
        <dbReference type="SAM" id="Phobius"/>
    </source>
</evidence>
<organism evidence="2 3">
    <name type="scientific">Pleurodeles waltl</name>
    <name type="common">Iberian ribbed newt</name>
    <dbReference type="NCBI Taxonomy" id="8319"/>
    <lineage>
        <taxon>Eukaryota</taxon>
        <taxon>Metazoa</taxon>
        <taxon>Chordata</taxon>
        <taxon>Craniata</taxon>
        <taxon>Vertebrata</taxon>
        <taxon>Euteleostomi</taxon>
        <taxon>Amphibia</taxon>
        <taxon>Batrachia</taxon>
        <taxon>Caudata</taxon>
        <taxon>Salamandroidea</taxon>
        <taxon>Salamandridae</taxon>
        <taxon>Pleurodelinae</taxon>
        <taxon>Pleurodeles</taxon>
    </lineage>
</organism>
<dbReference type="EMBL" id="JANPWB010000014">
    <property type="protein sequence ID" value="KAJ1102432.1"/>
    <property type="molecule type" value="Genomic_DNA"/>
</dbReference>
<comment type="caution">
    <text evidence="2">The sequence shown here is derived from an EMBL/GenBank/DDBJ whole genome shotgun (WGS) entry which is preliminary data.</text>
</comment>
<keyword evidence="1" id="KW-0812">Transmembrane</keyword>
<evidence type="ECO:0000313" key="2">
    <source>
        <dbReference type="EMBL" id="KAJ1102432.1"/>
    </source>
</evidence>
<feature type="transmembrane region" description="Helical" evidence="1">
    <location>
        <begin position="7"/>
        <end position="27"/>
    </location>
</feature>
<accession>A0AAV7MFW6</accession>
<feature type="transmembrane region" description="Helical" evidence="1">
    <location>
        <begin position="127"/>
        <end position="145"/>
    </location>
</feature>
<keyword evidence="1" id="KW-1133">Transmembrane helix</keyword>
<dbReference type="AlphaFoldDB" id="A0AAV7MFW6"/>
<keyword evidence="3" id="KW-1185">Reference proteome</keyword>
<sequence>MELVVKVEVLILYLIISPPCFEISYTLRMNRNRALLSSRELWRWTKQQHLRRILSLSVRWPLEQAMADGSSQEVAIFRRDGPSAKDSGGADLSGERFDWGTWQKFSTWVQNIRSDIYYKMHGPPPRSVVLIVPCAAIIMTLLCYLT</sequence>